<feature type="transmembrane region" description="Helical" evidence="6">
    <location>
        <begin position="243"/>
        <end position="270"/>
    </location>
</feature>
<feature type="transmembrane region" description="Helical" evidence="6">
    <location>
        <begin position="6"/>
        <end position="31"/>
    </location>
</feature>
<dbReference type="GO" id="GO:0015658">
    <property type="term" value="F:branched-chain amino acid transmembrane transporter activity"/>
    <property type="evidence" value="ECO:0007669"/>
    <property type="project" value="InterPro"/>
</dbReference>
<reference evidence="8" key="1">
    <citation type="submission" date="2009-10" db="EMBL/GenBank/DDBJ databases">
        <title>The complete chromosome of Gordonia bronchialis DSM 43247.</title>
        <authorList>
            <consortium name="US DOE Joint Genome Institute (JGI-PGF)"/>
            <person name="Lucas S."/>
            <person name="Copeland A."/>
            <person name="Lapidus A."/>
            <person name="Glavina del Rio T."/>
            <person name="Dalin E."/>
            <person name="Tice H."/>
            <person name="Bruce D."/>
            <person name="Goodwin L."/>
            <person name="Pitluck S."/>
            <person name="Kyrpides N."/>
            <person name="Mavromatis K."/>
            <person name="Ivanova N."/>
            <person name="Ovchinnikova G."/>
            <person name="Saunders E."/>
            <person name="Brettin T."/>
            <person name="Detter J.C."/>
            <person name="Han C."/>
            <person name="Larimer F."/>
            <person name="Land M."/>
            <person name="Hauser L."/>
            <person name="Markowitz V."/>
            <person name="Cheng J.-F."/>
            <person name="Hugenholtz P."/>
            <person name="Woyke T."/>
            <person name="Wu D."/>
            <person name="Jando M."/>
            <person name="Schneider S."/>
            <person name="Goeker M."/>
            <person name="Klenk H.-P."/>
            <person name="Eisen J.A."/>
        </authorList>
    </citation>
    <scope>NUCLEOTIDE SEQUENCE [LARGE SCALE GENOMIC DNA]</scope>
    <source>
        <strain evidence="8">ATCC 25592 / DSM 43247 / BCRC 13721 / JCM 3198 / KCTC 3076 / NBRC 16047 / NCTC 10667</strain>
    </source>
</reference>
<dbReference type="OrthoDB" id="9814461at2"/>
<comment type="subcellular location">
    <subcellularLocation>
        <location evidence="1">Cell membrane</location>
        <topology evidence="1">Multi-pass membrane protein</topology>
    </subcellularLocation>
</comment>
<feature type="transmembrane region" description="Helical" evidence="6">
    <location>
        <begin position="65"/>
        <end position="85"/>
    </location>
</feature>
<dbReference type="STRING" id="526226.Gbro_2889"/>
<evidence type="ECO:0000256" key="4">
    <source>
        <dbReference type="ARBA" id="ARBA00022989"/>
    </source>
</evidence>
<reference evidence="7 8" key="2">
    <citation type="journal article" date="2010" name="Stand. Genomic Sci.">
        <title>Complete genome sequence of Gordonia bronchialis type strain (3410).</title>
        <authorList>
            <person name="Ivanova N."/>
            <person name="Sikorski J."/>
            <person name="Jando M."/>
            <person name="Lapidus A."/>
            <person name="Nolan M."/>
            <person name="Lucas S."/>
            <person name="Del Rio T.G."/>
            <person name="Tice H."/>
            <person name="Copeland A."/>
            <person name="Cheng J.F."/>
            <person name="Chen F."/>
            <person name="Bruce D."/>
            <person name="Goodwin L."/>
            <person name="Pitluck S."/>
            <person name="Mavromatis K."/>
            <person name="Ovchinnikova G."/>
            <person name="Pati A."/>
            <person name="Chen A."/>
            <person name="Palaniappan K."/>
            <person name="Land M."/>
            <person name="Hauser L."/>
            <person name="Chang Y.J."/>
            <person name="Jeffries C.D."/>
            <person name="Chain P."/>
            <person name="Saunders E."/>
            <person name="Han C."/>
            <person name="Detter J.C."/>
            <person name="Brettin T."/>
            <person name="Rohde M."/>
            <person name="Goker M."/>
            <person name="Bristow J."/>
            <person name="Eisen J.A."/>
            <person name="Markowitz V."/>
            <person name="Hugenholtz P."/>
            <person name="Klenk H.P."/>
            <person name="Kyrpides N.C."/>
        </authorList>
    </citation>
    <scope>NUCLEOTIDE SEQUENCE [LARGE SCALE GENOMIC DNA]</scope>
    <source>
        <strain evidence="8">ATCC 25592 / DSM 43247 / BCRC 13721 / JCM 3198 / KCTC 3076 / NBRC 16047 / NCTC 10667</strain>
    </source>
</reference>
<feature type="transmembrane region" description="Helical" evidence="6">
    <location>
        <begin position="156"/>
        <end position="176"/>
    </location>
</feature>
<dbReference type="eggNOG" id="COG4177">
    <property type="taxonomic scope" value="Bacteria"/>
</dbReference>
<dbReference type="GO" id="GO:0005886">
    <property type="term" value="C:plasma membrane"/>
    <property type="evidence" value="ECO:0007669"/>
    <property type="project" value="UniProtKB-SubCell"/>
</dbReference>
<keyword evidence="3 6" id="KW-0812">Transmembrane</keyword>
<keyword evidence="4 6" id="KW-1133">Transmembrane helix</keyword>
<evidence type="ECO:0000256" key="5">
    <source>
        <dbReference type="ARBA" id="ARBA00023136"/>
    </source>
</evidence>
<evidence type="ECO:0000313" key="8">
    <source>
        <dbReference type="Proteomes" id="UP000001219"/>
    </source>
</evidence>
<proteinExistence type="predicted"/>
<keyword evidence="5 6" id="KW-0472">Membrane</keyword>
<evidence type="ECO:0000256" key="1">
    <source>
        <dbReference type="ARBA" id="ARBA00004651"/>
    </source>
</evidence>
<keyword evidence="2" id="KW-1003">Cell membrane</keyword>
<dbReference type="Proteomes" id="UP000001219">
    <property type="component" value="Chromosome"/>
</dbReference>
<evidence type="ECO:0000256" key="3">
    <source>
        <dbReference type="ARBA" id="ARBA00022692"/>
    </source>
</evidence>
<organism evidence="7 8">
    <name type="scientific">Gordonia bronchialis (strain ATCC 25592 / DSM 43247 / BCRC 13721 / JCM 3198 / KCTC 3076 / NBRC 16047 / NCTC 10667)</name>
    <name type="common">Rhodococcus bronchialis</name>
    <dbReference type="NCBI Taxonomy" id="526226"/>
    <lineage>
        <taxon>Bacteria</taxon>
        <taxon>Bacillati</taxon>
        <taxon>Actinomycetota</taxon>
        <taxon>Actinomycetes</taxon>
        <taxon>Mycobacteriales</taxon>
        <taxon>Gordoniaceae</taxon>
        <taxon>Gordonia</taxon>
    </lineage>
</organism>
<accession>D0L9T6</accession>
<dbReference type="RefSeq" id="WP_012834617.1">
    <property type="nucleotide sequence ID" value="NC_013441.1"/>
</dbReference>
<evidence type="ECO:0000256" key="6">
    <source>
        <dbReference type="SAM" id="Phobius"/>
    </source>
</evidence>
<dbReference type="InterPro" id="IPR043428">
    <property type="entry name" value="LivM-like"/>
</dbReference>
<sequence length="329" mass="35033">MDIVSALQVALAQLVGPSAIFYALLAIGLNLHFGYAGLLNFGQIGFALLGGYGVGIMAVNYDQPLWLGAIVGIAAAAVLAMVLGVPTLRLRADYLAIVTIAASEILRLVFRSTSTDEVTHSTNGIYGYSAPFYAQSPFDNGKQYSFLGIKFIGGDLWAMVIGWSIVALLCLMVYLLSHSPWGRVLKAVREDEDAARALGKNAYFFKMQALVLGGCIGALGGVFNSLASPSINPDFFSTAQTFFAYGALILGGAATVFGPVVGAMLFWFLLAIPDVLLRQATAGDNPLISMTEQQVGAVRYVILGLAIMLMMVFRPQGILGNKREVQLDA</sequence>
<dbReference type="AlphaFoldDB" id="D0L9T6"/>
<dbReference type="CDD" id="cd06581">
    <property type="entry name" value="TM_PBP1_LivM_like"/>
    <property type="match status" value="1"/>
</dbReference>
<dbReference type="PANTHER" id="PTHR30482:SF10">
    <property type="entry name" value="HIGH-AFFINITY BRANCHED-CHAIN AMINO ACID TRANSPORT PROTEIN BRAE"/>
    <property type="match status" value="1"/>
</dbReference>
<gene>
    <name evidence="7" type="ordered locus">Gbro_2889</name>
</gene>
<dbReference type="HOGENOM" id="CLU_031365_1_0_11"/>
<protein>
    <submittedName>
        <fullName evidence="7">Inner-membrane translocator</fullName>
    </submittedName>
</protein>
<dbReference type="Pfam" id="PF02653">
    <property type="entry name" value="BPD_transp_2"/>
    <property type="match status" value="1"/>
</dbReference>
<name>D0L9T6_GORB4</name>
<keyword evidence="8" id="KW-1185">Reference proteome</keyword>
<dbReference type="PANTHER" id="PTHR30482">
    <property type="entry name" value="HIGH-AFFINITY BRANCHED-CHAIN AMINO ACID TRANSPORT SYSTEM PERMEASE"/>
    <property type="match status" value="1"/>
</dbReference>
<evidence type="ECO:0000256" key="2">
    <source>
        <dbReference type="ARBA" id="ARBA00022475"/>
    </source>
</evidence>
<feature type="transmembrane region" description="Helical" evidence="6">
    <location>
        <begin position="297"/>
        <end position="313"/>
    </location>
</feature>
<dbReference type="EMBL" id="CP001802">
    <property type="protein sequence ID" value="ACY22101.1"/>
    <property type="molecule type" value="Genomic_DNA"/>
</dbReference>
<feature type="transmembrane region" description="Helical" evidence="6">
    <location>
        <begin position="203"/>
        <end position="223"/>
    </location>
</feature>
<evidence type="ECO:0000313" key="7">
    <source>
        <dbReference type="EMBL" id="ACY22101.1"/>
    </source>
</evidence>
<dbReference type="KEGG" id="gbr:Gbro_2889"/>
<dbReference type="InterPro" id="IPR001851">
    <property type="entry name" value="ABC_transp_permease"/>
</dbReference>
<feature type="transmembrane region" description="Helical" evidence="6">
    <location>
        <begin position="38"/>
        <end position="59"/>
    </location>
</feature>